<dbReference type="EMBL" id="JALBCA010000136">
    <property type="protein sequence ID" value="KAI2382217.1"/>
    <property type="molecule type" value="Genomic_DNA"/>
</dbReference>
<protein>
    <submittedName>
        <fullName evidence="1">Uncharacterized protein</fullName>
    </submittedName>
</protein>
<evidence type="ECO:0000313" key="1">
    <source>
        <dbReference type="EMBL" id="KAI2382217.1"/>
    </source>
</evidence>
<name>A0ACB8UNG5_9EURO</name>
<gene>
    <name evidence="1" type="ORF">LOY88_006211</name>
</gene>
<reference evidence="1" key="1">
    <citation type="journal article" date="2022" name="bioRxiv">
        <title>Population genetic analysis of Ophidiomyces ophidiicola, the causative agent of snake fungal disease, indicates recent introductions to the USA.</title>
        <authorList>
            <person name="Ladner J.T."/>
            <person name="Palmer J.M."/>
            <person name="Ettinger C.L."/>
            <person name="Stajich J.E."/>
            <person name="Farrell T.M."/>
            <person name="Glorioso B.M."/>
            <person name="Lawson B."/>
            <person name="Price S.J."/>
            <person name="Stengle A.G."/>
            <person name="Grear D.A."/>
            <person name="Lorch J.M."/>
        </authorList>
    </citation>
    <scope>NUCLEOTIDE SEQUENCE</scope>
    <source>
        <strain evidence="1">NWHC 24266-5</strain>
    </source>
</reference>
<comment type="caution">
    <text evidence="1">The sequence shown here is derived from an EMBL/GenBank/DDBJ whole genome shotgun (WGS) entry which is preliminary data.</text>
</comment>
<accession>A0ACB8UNG5</accession>
<proteinExistence type="predicted"/>
<sequence>MPAAESLNSSKYDMQLTEILLQHLPVLGQTRHLVPSTVLVDRNVYFSKPWVSGRVHGYHELQSYRKILAGTEASLLPANARICRLHGLIIDNDIDVHQHYPLDYPLDSNEEDHPGTRLVGLLLTNIENKGTLKELAPWSDCANNDRLCWSRPIHQSVEQLHNADVVWGDAKPENVLIDTKGDAWLIDFGGSYTPGWIDKDKRETVEGDWQGVQRIDEWLTKYSRKPVARINKLIEKEQ</sequence>
<organism evidence="1">
    <name type="scientific">Ophidiomyces ophidiicola</name>
    <dbReference type="NCBI Taxonomy" id="1387563"/>
    <lineage>
        <taxon>Eukaryota</taxon>
        <taxon>Fungi</taxon>
        <taxon>Dikarya</taxon>
        <taxon>Ascomycota</taxon>
        <taxon>Pezizomycotina</taxon>
        <taxon>Eurotiomycetes</taxon>
        <taxon>Eurotiomycetidae</taxon>
        <taxon>Onygenales</taxon>
        <taxon>Onygenaceae</taxon>
        <taxon>Ophidiomyces</taxon>
    </lineage>
</organism>